<keyword evidence="3" id="KW-1185">Reference proteome</keyword>
<comment type="caution">
    <text evidence="2">The sequence shown here is derived from an EMBL/GenBank/DDBJ whole genome shotgun (WGS) entry which is preliminary data.</text>
</comment>
<organism evidence="2 3">
    <name type="scientific">Artemisia annua</name>
    <name type="common">Sweet wormwood</name>
    <dbReference type="NCBI Taxonomy" id="35608"/>
    <lineage>
        <taxon>Eukaryota</taxon>
        <taxon>Viridiplantae</taxon>
        <taxon>Streptophyta</taxon>
        <taxon>Embryophyta</taxon>
        <taxon>Tracheophyta</taxon>
        <taxon>Spermatophyta</taxon>
        <taxon>Magnoliopsida</taxon>
        <taxon>eudicotyledons</taxon>
        <taxon>Gunneridae</taxon>
        <taxon>Pentapetalae</taxon>
        <taxon>asterids</taxon>
        <taxon>campanulids</taxon>
        <taxon>Asterales</taxon>
        <taxon>Asteraceae</taxon>
        <taxon>Asteroideae</taxon>
        <taxon>Anthemideae</taxon>
        <taxon>Artemisiinae</taxon>
        <taxon>Artemisia</taxon>
    </lineage>
</organism>
<reference evidence="2 3" key="1">
    <citation type="journal article" date="2018" name="Mol. Plant">
        <title>The genome of Artemisia annua provides insight into the evolution of Asteraceae family and artemisinin biosynthesis.</title>
        <authorList>
            <person name="Shen Q."/>
            <person name="Zhang L."/>
            <person name="Liao Z."/>
            <person name="Wang S."/>
            <person name="Yan T."/>
            <person name="Shi P."/>
            <person name="Liu M."/>
            <person name="Fu X."/>
            <person name="Pan Q."/>
            <person name="Wang Y."/>
            <person name="Lv Z."/>
            <person name="Lu X."/>
            <person name="Zhang F."/>
            <person name="Jiang W."/>
            <person name="Ma Y."/>
            <person name="Chen M."/>
            <person name="Hao X."/>
            <person name="Li L."/>
            <person name="Tang Y."/>
            <person name="Lv G."/>
            <person name="Zhou Y."/>
            <person name="Sun X."/>
            <person name="Brodelius P.E."/>
            <person name="Rose J.K.C."/>
            <person name="Tang K."/>
        </authorList>
    </citation>
    <scope>NUCLEOTIDE SEQUENCE [LARGE SCALE GENOMIC DNA]</scope>
    <source>
        <strain evidence="3">cv. Huhao1</strain>
        <tissue evidence="2">Leaf</tissue>
    </source>
</reference>
<sequence length="596" mass="66091">MEVANGSGGSMLRNICGNDIEVAYLNVNMRLWQFQNDWGALEWPYEVLRIWFNEEQKFSNMRPCLKVDEVDMIQRADEVSEDSDSKQTYALILPIGYISEDEKGKRSASPNGEAIFDTLLQQCFSKRSEIFAGQCEHEQMSDVAKILAISLSLLSMPITPIRAGCITIRFIGTDYGTVADESARRATRKGGKSERKSSTNKQAARFKTPTSGIGDQPAVKGELSKGTKEERDRHDIRFRCFYLYVVGDDSICMKNEGLKRGLQSVDSYDYLMIESAPDLYRCAVETRVEVDNESCEHATVIEEPKLSIYQQPQNIDPSHWRTISLKVPFLLTCGKTSRSVQPQDLYCSCDVDVVLGSGITHDNYKKGLLPITIGGTESGSVNKKNNNGVSASNDQKSVMMNDIFLKLPQADLRNLCSLLGQEGLSDKVYTLTGELLKKLASIAPSHWKFFIVELSDLACSLSSKAVQELITLRNTQMLGLSTGSMAGSSEHVTMWKLHVSLEPLRQELSECICVTDSQLGQGSLSSVAVNANAGDPPLPLGTQRLLPYDFSGYHPKQGCGKTPDNPFGLNNTWTYVSRKKANLEQVGYNMTMFGSN</sequence>
<accession>A0A2U1M5V2</accession>
<evidence type="ECO:0000313" key="3">
    <source>
        <dbReference type="Proteomes" id="UP000245207"/>
    </source>
</evidence>
<evidence type="ECO:0000313" key="2">
    <source>
        <dbReference type="EMBL" id="PWA56628.1"/>
    </source>
</evidence>
<evidence type="ECO:0000256" key="1">
    <source>
        <dbReference type="SAM" id="MobiDB-lite"/>
    </source>
</evidence>
<dbReference type="OrthoDB" id="8068875at2759"/>
<dbReference type="EMBL" id="PKPP01006401">
    <property type="protein sequence ID" value="PWA56628.1"/>
    <property type="molecule type" value="Genomic_DNA"/>
</dbReference>
<name>A0A2U1M5V2_ARTAN</name>
<proteinExistence type="predicted"/>
<protein>
    <submittedName>
        <fullName evidence="2">Armadillo</fullName>
    </submittedName>
</protein>
<dbReference type="STRING" id="35608.A0A2U1M5V2"/>
<feature type="region of interest" description="Disordered" evidence="1">
    <location>
        <begin position="181"/>
        <end position="227"/>
    </location>
</feature>
<dbReference type="Proteomes" id="UP000245207">
    <property type="component" value="Unassembled WGS sequence"/>
</dbReference>
<dbReference type="AlphaFoldDB" id="A0A2U1M5V2"/>
<gene>
    <name evidence="2" type="ORF">CTI12_AA416830</name>
</gene>